<reference evidence="8" key="2">
    <citation type="submission" date="2015-02" db="UniProtKB">
        <authorList>
            <consortium name="EnsemblMetazoa"/>
        </authorList>
    </citation>
    <scope>IDENTIFICATION</scope>
</reference>
<evidence type="ECO:0000313" key="9">
    <source>
        <dbReference type="Proteomes" id="UP000014500"/>
    </source>
</evidence>
<keyword evidence="5 6" id="KW-0472">Membrane</keyword>
<dbReference type="InterPro" id="IPR050799">
    <property type="entry name" value="ZIP_Transporter"/>
</dbReference>
<proteinExistence type="inferred from homology"/>
<feature type="signal peptide" evidence="7">
    <location>
        <begin position="1"/>
        <end position="19"/>
    </location>
</feature>
<evidence type="ECO:0000256" key="7">
    <source>
        <dbReference type="SAM" id="SignalP"/>
    </source>
</evidence>
<feature type="chain" id="PRO_5004579325" description="EF-hand domain-containing protein" evidence="7">
    <location>
        <begin position="20"/>
        <end position="503"/>
    </location>
</feature>
<reference evidence="9" key="1">
    <citation type="submission" date="2011-05" db="EMBL/GenBank/DDBJ databases">
        <authorList>
            <person name="Richards S.R."/>
            <person name="Qu J."/>
            <person name="Jiang H."/>
            <person name="Jhangiani S.N."/>
            <person name="Agravi P."/>
            <person name="Goodspeed R."/>
            <person name="Gross S."/>
            <person name="Mandapat C."/>
            <person name="Jackson L."/>
            <person name="Mathew T."/>
            <person name="Pu L."/>
            <person name="Thornton R."/>
            <person name="Saada N."/>
            <person name="Wilczek-Boney K.B."/>
            <person name="Lee S."/>
            <person name="Kovar C."/>
            <person name="Wu Y."/>
            <person name="Scherer S.E."/>
            <person name="Worley K.C."/>
            <person name="Muzny D.M."/>
            <person name="Gibbs R."/>
        </authorList>
    </citation>
    <scope>NUCLEOTIDE SEQUENCE</scope>
    <source>
        <strain evidence="9">Brora</strain>
    </source>
</reference>
<feature type="transmembrane region" description="Helical" evidence="6">
    <location>
        <begin position="471"/>
        <end position="495"/>
    </location>
</feature>
<dbReference type="InterPro" id="IPR003689">
    <property type="entry name" value="ZIP"/>
</dbReference>
<keyword evidence="4 6" id="KW-1133">Transmembrane helix</keyword>
<feature type="transmembrane region" description="Helical" evidence="6">
    <location>
        <begin position="406"/>
        <end position="426"/>
    </location>
</feature>
<dbReference type="PhylomeDB" id="T1IM00"/>
<evidence type="ECO:0000256" key="4">
    <source>
        <dbReference type="ARBA" id="ARBA00022989"/>
    </source>
</evidence>
<dbReference type="OMA" id="NCCQALC"/>
<evidence type="ECO:0000256" key="2">
    <source>
        <dbReference type="ARBA" id="ARBA00006939"/>
    </source>
</evidence>
<accession>T1IM00</accession>
<dbReference type="GO" id="GO:0140410">
    <property type="term" value="F:monoatomic cation:bicarbonate symporter activity"/>
    <property type="evidence" value="ECO:0007669"/>
    <property type="project" value="TreeGrafter"/>
</dbReference>
<evidence type="ECO:0000256" key="1">
    <source>
        <dbReference type="ARBA" id="ARBA00004141"/>
    </source>
</evidence>
<evidence type="ECO:0008006" key="10">
    <source>
        <dbReference type="Google" id="ProtNLM"/>
    </source>
</evidence>
<feature type="transmembrane region" description="Helical" evidence="6">
    <location>
        <begin position="176"/>
        <end position="200"/>
    </location>
</feature>
<dbReference type="eggNOG" id="KOG2693">
    <property type="taxonomic scope" value="Eukaryota"/>
</dbReference>
<keyword evidence="9" id="KW-1185">Reference proteome</keyword>
<dbReference type="Proteomes" id="UP000014500">
    <property type="component" value="Unassembled WGS sequence"/>
</dbReference>
<sequence>MRNLYIFTIVLVNILQVLSTDSELIDLLIDKYHSNNNNTLNLDDFQDLLDVVYRGNNRNKHQQWKCNGKESVCNVTNQCLSSKELLEWIDYPSTDVNVKIDKTTMNKLCPLILTQIEMGFCASGRNQSTTPTSTTKSSHLEVWGYGILFVTVISLCSLVGVSVLPFMGKSLYQRLLTFLIGLAVGSLSGSAVFHLLPQAFDLISDDDHEHGYLFISLGVMGGIYLFFMTECLMKILMEARKRSISKLNSNYSDVETLRYVPATISEEFQRSVGNMCLNTNLSLHKQISETPSPVQNYVEKKDANSNKVSVRLCSTAFVCDAQEHRHEHHIEFKPGKDSAIATVAWMIIFGDGLHNFIDGLSIGAAFNKSILTGVSISLAVLCEEFPHELGDFAVLLNAGMSMKQALLYNFLSACTCYLGLIVGVLLGELTAASTYIFALAGGMFLYISLVDMIPEMNETLKTASQQSVSKALVILLLQNLGWLTGVTTLFILAYYNNKILIFE</sequence>
<evidence type="ECO:0000313" key="8">
    <source>
        <dbReference type="EnsemblMetazoa" id="SMAR001992-PA"/>
    </source>
</evidence>
<keyword evidence="3 6" id="KW-0812">Transmembrane</keyword>
<dbReference type="PANTHER" id="PTHR12191:SF37">
    <property type="entry name" value="ZINC TRANSPORTER FOI"/>
    <property type="match status" value="1"/>
</dbReference>
<keyword evidence="7" id="KW-0732">Signal</keyword>
<evidence type="ECO:0000256" key="3">
    <source>
        <dbReference type="ARBA" id="ARBA00022692"/>
    </source>
</evidence>
<comment type="subcellular location">
    <subcellularLocation>
        <location evidence="1">Membrane</location>
        <topology evidence="1">Multi-pass membrane protein</topology>
    </subcellularLocation>
</comment>
<dbReference type="GO" id="GO:0005886">
    <property type="term" value="C:plasma membrane"/>
    <property type="evidence" value="ECO:0007669"/>
    <property type="project" value="TreeGrafter"/>
</dbReference>
<feature type="transmembrane region" description="Helical" evidence="6">
    <location>
        <begin position="212"/>
        <end position="236"/>
    </location>
</feature>
<organism evidence="8 9">
    <name type="scientific">Strigamia maritima</name>
    <name type="common">European centipede</name>
    <name type="synonym">Geophilus maritimus</name>
    <dbReference type="NCBI Taxonomy" id="126957"/>
    <lineage>
        <taxon>Eukaryota</taxon>
        <taxon>Metazoa</taxon>
        <taxon>Ecdysozoa</taxon>
        <taxon>Arthropoda</taxon>
        <taxon>Myriapoda</taxon>
        <taxon>Chilopoda</taxon>
        <taxon>Pleurostigmophora</taxon>
        <taxon>Geophilomorpha</taxon>
        <taxon>Linotaeniidae</taxon>
        <taxon>Strigamia</taxon>
    </lineage>
</organism>
<dbReference type="GO" id="GO:0071578">
    <property type="term" value="P:zinc ion import across plasma membrane"/>
    <property type="evidence" value="ECO:0007669"/>
    <property type="project" value="TreeGrafter"/>
</dbReference>
<dbReference type="STRING" id="126957.T1IM00"/>
<dbReference type="GO" id="GO:0005385">
    <property type="term" value="F:zinc ion transmembrane transporter activity"/>
    <property type="evidence" value="ECO:0007669"/>
    <property type="project" value="TreeGrafter"/>
</dbReference>
<evidence type="ECO:0000256" key="5">
    <source>
        <dbReference type="ARBA" id="ARBA00023136"/>
    </source>
</evidence>
<dbReference type="EnsemblMetazoa" id="SMAR001992-RA">
    <property type="protein sequence ID" value="SMAR001992-PA"/>
    <property type="gene ID" value="SMAR001992"/>
</dbReference>
<dbReference type="Pfam" id="PF02535">
    <property type="entry name" value="Zip"/>
    <property type="match status" value="1"/>
</dbReference>
<dbReference type="GO" id="GO:0030003">
    <property type="term" value="P:intracellular monoatomic cation homeostasis"/>
    <property type="evidence" value="ECO:0007669"/>
    <property type="project" value="TreeGrafter"/>
</dbReference>
<comment type="similarity">
    <text evidence="2">Belongs to the ZIP transporter (TC 2.A.5) family.</text>
</comment>
<dbReference type="HOGENOM" id="CLU_015114_13_4_1"/>
<protein>
    <recommendedName>
        <fullName evidence="10">EF-hand domain-containing protein</fullName>
    </recommendedName>
</protein>
<dbReference type="EMBL" id="AFFK01016682">
    <property type="status" value="NOT_ANNOTATED_CDS"/>
    <property type="molecule type" value="Genomic_DNA"/>
</dbReference>
<name>T1IM00_STRMM</name>
<dbReference type="AlphaFoldDB" id="T1IM00"/>
<evidence type="ECO:0000256" key="6">
    <source>
        <dbReference type="SAM" id="Phobius"/>
    </source>
</evidence>
<feature type="transmembrane region" description="Helical" evidence="6">
    <location>
        <begin position="142"/>
        <end position="164"/>
    </location>
</feature>
<feature type="transmembrane region" description="Helical" evidence="6">
    <location>
        <begin position="432"/>
        <end position="450"/>
    </location>
</feature>
<dbReference type="PANTHER" id="PTHR12191">
    <property type="entry name" value="SOLUTE CARRIER FAMILY 39"/>
    <property type="match status" value="1"/>
</dbReference>